<dbReference type="VEuPathDB" id="AmoebaDB:KM1_012180"/>
<keyword evidence="11" id="KW-0479">Metal-binding</keyword>
<comment type="similarity">
    <text evidence="6">Belongs to the dihydropyrimidine dehydrogenase family.</text>
</comment>
<name>A0A5K1V8I0_ENTHI</name>
<evidence type="ECO:0000256" key="8">
    <source>
        <dbReference type="ARBA" id="ARBA00022485"/>
    </source>
</evidence>
<evidence type="ECO:0000256" key="17">
    <source>
        <dbReference type="ARBA" id="ARBA00023004"/>
    </source>
</evidence>
<evidence type="ECO:0000256" key="4">
    <source>
        <dbReference type="ARBA" id="ARBA00004668"/>
    </source>
</evidence>
<dbReference type="Pfam" id="PF07992">
    <property type="entry name" value="Pyr_redox_2"/>
    <property type="match status" value="1"/>
</dbReference>
<evidence type="ECO:0000256" key="13">
    <source>
        <dbReference type="ARBA" id="ARBA00022741"/>
    </source>
</evidence>
<dbReference type="InterPro" id="IPR009051">
    <property type="entry name" value="Helical_ferredxn"/>
</dbReference>
<dbReference type="InterPro" id="IPR023753">
    <property type="entry name" value="FAD/NAD-binding_dom"/>
</dbReference>
<dbReference type="InterPro" id="IPR017900">
    <property type="entry name" value="4Fe4S_Fe_S_CS"/>
</dbReference>
<dbReference type="GO" id="GO:0006212">
    <property type="term" value="P:uracil catabolic process"/>
    <property type="evidence" value="ECO:0007669"/>
    <property type="project" value="TreeGrafter"/>
</dbReference>
<dbReference type="UniPathway" id="UPA00070"/>
<dbReference type="SUPFAM" id="SSF51395">
    <property type="entry name" value="FMN-linked oxidoreductases"/>
    <property type="match status" value="1"/>
</dbReference>
<evidence type="ECO:0000256" key="5">
    <source>
        <dbReference type="ARBA" id="ARBA00004725"/>
    </source>
</evidence>
<dbReference type="Proteomes" id="UP000078387">
    <property type="component" value="Unassembled WGS sequence"/>
</dbReference>
<dbReference type="GO" id="GO:0004152">
    <property type="term" value="F:dihydroorotate dehydrogenase activity"/>
    <property type="evidence" value="ECO:0007669"/>
    <property type="project" value="UniProtKB-ARBA"/>
</dbReference>
<evidence type="ECO:0000259" key="21">
    <source>
        <dbReference type="PROSITE" id="PS51379"/>
    </source>
</evidence>
<dbReference type="Pfam" id="PF14697">
    <property type="entry name" value="Fer4_21"/>
    <property type="match status" value="1"/>
</dbReference>
<dbReference type="InterPro" id="IPR001295">
    <property type="entry name" value="Dihydroorotate_DH_CS"/>
</dbReference>
<evidence type="ECO:0000256" key="15">
    <source>
        <dbReference type="ARBA" id="ARBA00022857"/>
    </source>
</evidence>
<dbReference type="PANTHER" id="PTHR43073:SF2">
    <property type="entry name" value="DIHYDROPYRIMIDINE DEHYDROGENASE [NADP(+)]"/>
    <property type="match status" value="1"/>
</dbReference>
<evidence type="ECO:0000313" key="22">
    <source>
        <dbReference type="EMBL" id="GAT93335.1"/>
    </source>
</evidence>
<dbReference type="VEuPathDB" id="AmoebaDB:EHI_012980"/>
<evidence type="ECO:0000256" key="16">
    <source>
        <dbReference type="ARBA" id="ARBA00023002"/>
    </source>
</evidence>
<protein>
    <recommendedName>
        <fullName evidence="7">dihydropyrimidine dehydrogenase (NADP(+))</fullName>
        <ecNumber evidence="7">1.3.1.2</ecNumber>
    </recommendedName>
    <alternativeName>
        <fullName evidence="20">Dihydrothymine dehydrogenase</fullName>
    </alternativeName>
    <alternativeName>
        <fullName evidence="19">Dihydrouracil dehydrogenase</fullName>
    </alternativeName>
</protein>
<dbReference type="VEuPathDB" id="AmoebaDB:EHI7A_094230"/>
<dbReference type="UniPathway" id="UPA00131"/>
<keyword evidence="13" id="KW-0547">Nucleotide-binding</keyword>
<dbReference type="GO" id="GO:0006210">
    <property type="term" value="P:thymine catabolic process"/>
    <property type="evidence" value="ECO:0007669"/>
    <property type="project" value="TreeGrafter"/>
</dbReference>
<dbReference type="GO" id="GO:0050661">
    <property type="term" value="F:NADP binding"/>
    <property type="evidence" value="ECO:0007669"/>
    <property type="project" value="TreeGrafter"/>
</dbReference>
<keyword evidence="17" id="KW-0408">Iron</keyword>
<dbReference type="GO" id="GO:0019483">
    <property type="term" value="P:beta-alanine biosynthetic process"/>
    <property type="evidence" value="ECO:0007669"/>
    <property type="project" value="UniProtKB-UniPathway"/>
</dbReference>
<dbReference type="OMA" id="SIHCQLQ"/>
<evidence type="ECO:0000256" key="19">
    <source>
        <dbReference type="ARBA" id="ARBA00030119"/>
    </source>
</evidence>
<dbReference type="Gene3D" id="3.50.50.60">
    <property type="entry name" value="FAD/NAD(P)-binding domain"/>
    <property type="match status" value="2"/>
</dbReference>
<keyword evidence="9" id="KW-0285">Flavoprotein</keyword>
<dbReference type="InterPro" id="IPR005720">
    <property type="entry name" value="Dihydroorotate_DH_cat"/>
</dbReference>
<proteinExistence type="inferred from homology"/>
<dbReference type="PROSITE" id="PS00912">
    <property type="entry name" value="DHODEHASE_2"/>
    <property type="match status" value="1"/>
</dbReference>
<dbReference type="PANTHER" id="PTHR43073">
    <property type="entry name" value="DIHYDROPYRIMIDINE DEHYDROGENASE [NADP(+)]"/>
    <property type="match status" value="1"/>
</dbReference>
<keyword evidence="16" id="KW-0560">Oxidoreductase</keyword>
<dbReference type="SUPFAM" id="SSF51971">
    <property type="entry name" value="Nucleotide-binding domain"/>
    <property type="match status" value="1"/>
</dbReference>
<dbReference type="Gene3D" id="1.10.1060.10">
    <property type="entry name" value="Alpha-helical ferredoxin"/>
    <property type="match status" value="1"/>
</dbReference>
<dbReference type="PROSITE" id="PS00198">
    <property type="entry name" value="4FE4S_FER_1"/>
    <property type="match status" value="1"/>
</dbReference>
<dbReference type="GO" id="GO:0002058">
    <property type="term" value="F:uracil binding"/>
    <property type="evidence" value="ECO:0007669"/>
    <property type="project" value="TreeGrafter"/>
</dbReference>
<feature type="domain" description="4Fe-4S ferredoxin-type" evidence="21">
    <location>
        <begin position="821"/>
        <end position="852"/>
    </location>
</feature>
<keyword evidence="14" id="KW-0274">FAD</keyword>
<dbReference type="InterPro" id="IPR028261">
    <property type="entry name" value="DPD_II"/>
</dbReference>
<comment type="caution">
    <text evidence="22">The sequence shown here is derived from an EMBL/GenBank/DDBJ whole genome shotgun (WGS) entry which is preliminary data.</text>
</comment>
<evidence type="ECO:0000256" key="20">
    <source>
        <dbReference type="ARBA" id="ARBA00032722"/>
    </source>
</evidence>
<dbReference type="InterPro" id="IPR036188">
    <property type="entry name" value="FAD/NAD-bd_sf"/>
</dbReference>
<dbReference type="AlphaFoldDB" id="A0A5K1V8I0"/>
<dbReference type="GO" id="GO:0051539">
    <property type="term" value="F:4 iron, 4 sulfur cluster binding"/>
    <property type="evidence" value="ECO:0007669"/>
    <property type="project" value="UniProtKB-KW"/>
</dbReference>
<dbReference type="GO" id="GO:0017113">
    <property type="term" value="F:dihydropyrimidine dehydrogenase (NADP+) activity"/>
    <property type="evidence" value="ECO:0007669"/>
    <property type="project" value="UniProtKB-EC"/>
</dbReference>
<dbReference type="CDD" id="cd02940">
    <property type="entry name" value="DHPD_FMN"/>
    <property type="match status" value="1"/>
</dbReference>
<keyword evidence="8" id="KW-0004">4Fe-4S</keyword>
<dbReference type="Pfam" id="PF14691">
    <property type="entry name" value="Fer4_20"/>
    <property type="match status" value="1"/>
</dbReference>
<sequence length="901" mass="98782">MCDIELVDIQNRDCLRAQRKEITDYNKTFKPQYSESEIVHEARRCLYCAEPNCMRCCPTQLDAKRMVHAAGEHNFYEAARVALTANPLALSCGHLCSAEECCKAGCNLSKTHAGAIDINAIQAFSLQRFKEYRIMPTIGNVPVIEKSVAIIGAGPAGLAAASFFARCNFKKIVVFERNAYLGGILRKEIQEQRLAKEELDFEIEMIKSYPNIEFKLNSSVSASDIAGLRKQYDYVFVGCGRQKPYTFGDAPLARDFLYGMSDNTIDVKGKTVAILGSGDVAVDCCEAAQEHGASQVLLVMREDIKTATCHKKSMIGVIERNIEIIPKVLPQRLDAKGVICKDLYDPNGIERLIPADIVICAFGFGPDASFVEGTPDANGLVMKAENGLGAVYVGGDYRRSFSIVEAVHDAEVVVASIAKEFGVNKIPKFHTPVDDVDISVTVDGIKYENPFGISSAPVSGTYDHLKRCFQAGFGFALTKTYPLEKDIQKNNHIRIVKVYDSQESTSYNNIVMISEHSHHYWLESIKKLKAEFPNKVVIASIMCMDNADDWHLLAKLSEEAGADALELNFSCPNECHGNDGNEGGCEGGFKSHNAMAMAIGVSPAAIERCTRYVVESVHIPVYPKLTPNVGNIEELAAAAMRGGASGVSTINTVFGISEITLSGHPWPQVGVERNTISGGLSGDLVRPIAIRQIAQVLRHNENVRGHLLGIGGVRSAETAMQLIYTGASVVQMCSSVQKWSYDIVDEIISGTKFILYCWSRPDLRGYLNSQGVESFMPYGEKTPFWTLDNKQDKPVPKLAEVTGIALKHIGERKILEGPEKWRVNAHIKNNCIGCGSCALSCRDNSTTAIVKDGNRYRVDDEKCIGCALCSSVCPVNAIEYVKVKGLNEMTPEELKKVPTAF</sequence>
<dbReference type="PRINTS" id="PR00419">
    <property type="entry name" value="ADXRDTASE"/>
</dbReference>
<dbReference type="Pfam" id="PF01180">
    <property type="entry name" value="DHO_dh"/>
    <property type="match status" value="1"/>
</dbReference>
<evidence type="ECO:0000256" key="14">
    <source>
        <dbReference type="ARBA" id="ARBA00022827"/>
    </source>
</evidence>
<evidence type="ECO:0000256" key="3">
    <source>
        <dbReference type="ARBA" id="ARBA00001974"/>
    </source>
</evidence>
<evidence type="ECO:0000256" key="7">
    <source>
        <dbReference type="ARBA" id="ARBA00013004"/>
    </source>
</evidence>
<comment type="cofactor">
    <cofactor evidence="2">
        <name>[4Fe-4S] cluster</name>
        <dbReference type="ChEBI" id="CHEBI:49883"/>
    </cofactor>
</comment>
<evidence type="ECO:0000256" key="6">
    <source>
        <dbReference type="ARBA" id="ARBA00010804"/>
    </source>
</evidence>
<accession>A0A5K1V8I0</accession>
<comment type="cofactor">
    <cofactor evidence="1">
        <name>FMN</name>
        <dbReference type="ChEBI" id="CHEBI:58210"/>
    </cofactor>
</comment>
<dbReference type="GO" id="GO:0005829">
    <property type="term" value="C:cytosol"/>
    <property type="evidence" value="ECO:0007669"/>
    <property type="project" value="TreeGrafter"/>
</dbReference>
<dbReference type="Gene3D" id="3.20.20.70">
    <property type="entry name" value="Aldolase class I"/>
    <property type="match status" value="1"/>
</dbReference>
<evidence type="ECO:0000256" key="2">
    <source>
        <dbReference type="ARBA" id="ARBA00001966"/>
    </source>
</evidence>
<evidence type="ECO:0000256" key="18">
    <source>
        <dbReference type="ARBA" id="ARBA00023014"/>
    </source>
</evidence>
<keyword evidence="18" id="KW-0411">Iron-sulfur</keyword>
<dbReference type="EMBL" id="BDEQ01000001">
    <property type="protein sequence ID" value="GAT93335.1"/>
    <property type="molecule type" value="Genomic_DNA"/>
</dbReference>
<dbReference type="InterPro" id="IPR013785">
    <property type="entry name" value="Aldolase_TIM"/>
</dbReference>
<dbReference type="Gene3D" id="3.30.70.20">
    <property type="match status" value="1"/>
</dbReference>
<feature type="domain" description="4Fe-4S ferredoxin-type" evidence="21">
    <location>
        <begin position="854"/>
        <end position="883"/>
    </location>
</feature>
<dbReference type="GO" id="GO:0044205">
    <property type="term" value="P:'de novo' UMP biosynthetic process"/>
    <property type="evidence" value="ECO:0007669"/>
    <property type="project" value="UniProtKB-UniPathway"/>
</dbReference>
<gene>
    <name evidence="22" type="ORF">CL6EHI_012980</name>
</gene>
<evidence type="ECO:0000256" key="1">
    <source>
        <dbReference type="ARBA" id="ARBA00001917"/>
    </source>
</evidence>
<dbReference type="SUPFAM" id="SSF46548">
    <property type="entry name" value="alpha-helical ferredoxin"/>
    <property type="match status" value="1"/>
</dbReference>
<dbReference type="PROSITE" id="PS51379">
    <property type="entry name" value="4FE4S_FER_2"/>
    <property type="match status" value="2"/>
</dbReference>
<comment type="pathway">
    <text evidence="5">Pyrimidine metabolism; UMP biosynthesis via de novo pathway.</text>
</comment>
<organism evidence="22 23">
    <name type="scientific">Entamoeba histolytica</name>
    <dbReference type="NCBI Taxonomy" id="5759"/>
    <lineage>
        <taxon>Eukaryota</taxon>
        <taxon>Amoebozoa</taxon>
        <taxon>Evosea</taxon>
        <taxon>Archamoebae</taxon>
        <taxon>Mastigamoebida</taxon>
        <taxon>Entamoebidae</taxon>
        <taxon>Entamoeba</taxon>
    </lineage>
</organism>
<evidence type="ECO:0000256" key="11">
    <source>
        <dbReference type="ARBA" id="ARBA00022723"/>
    </source>
</evidence>
<evidence type="ECO:0000256" key="12">
    <source>
        <dbReference type="ARBA" id="ARBA00022737"/>
    </source>
</evidence>
<evidence type="ECO:0000256" key="10">
    <source>
        <dbReference type="ARBA" id="ARBA00022643"/>
    </source>
</evidence>
<dbReference type="FunFam" id="3.20.20.70:FF:000027">
    <property type="entry name" value="Dihydropyrimidine dehydrogenase [NADP(+)]"/>
    <property type="match status" value="1"/>
</dbReference>
<comment type="pathway">
    <text evidence="4">Amino-acid biosynthesis; beta-alanine biosynthesis.</text>
</comment>
<dbReference type="VEuPathDB" id="AmoebaDB:EHI8A_098340"/>
<evidence type="ECO:0000313" key="23">
    <source>
        <dbReference type="Proteomes" id="UP000078387"/>
    </source>
</evidence>
<reference evidence="22 23" key="1">
    <citation type="submission" date="2016-05" db="EMBL/GenBank/DDBJ databases">
        <title>First whole genome sequencing of Entamoeba histolytica HM1:IMSS-clone-6.</title>
        <authorList>
            <person name="Mukherjee Avik.K."/>
            <person name="Izumyama S."/>
            <person name="Nakada-Tsukui K."/>
            <person name="Nozaki T."/>
        </authorList>
    </citation>
    <scope>NUCLEOTIDE SEQUENCE [LARGE SCALE GENOMIC DNA]</scope>
    <source>
        <strain evidence="22 23">HM1:IMSS clone 6</strain>
    </source>
</reference>
<dbReference type="GO" id="GO:0046872">
    <property type="term" value="F:metal ion binding"/>
    <property type="evidence" value="ECO:0007669"/>
    <property type="project" value="UniProtKB-KW"/>
</dbReference>
<keyword evidence="10" id="KW-0288">FMN</keyword>
<dbReference type="InterPro" id="IPR017896">
    <property type="entry name" value="4Fe4S_Fe-S-bd"/>
</dbReference>
<comment type="cofactor">
    <cofactor evidence="3">
        <name>FAD</name>
        <dbReference type="ChEBI" id="CHEBI:57692"/>
    </cofactor>
</comment>
<dbReference type="VEuPathDB" id="AmoebaDB:EHI5A_010290"/>
<dbReference type="GO" id="GO:0006207">
    <property type="term" value="P:'de novo' pyrimidine nucleobase biosynthetic process"/>
    <property type="evidence" value="ECO:0007669"/>
    <property type="project" value="InterPro"/>
</dbReference>
<keyword evidence="12" id="KW-0677">Repeat</keyword>
<evidence type="ECO:0000256" key="9">
    <source>
        <dbReference type="ARBA" id="ARBA00022630"/>
    </source>
</evidence>
<keyword evidence="15" id="KW-0521">NADP</keyword>
<dbReference type="SUPFAM" id="SSF54862">
    <property type="entry name" value="4Fe-4S ferredoxins"/>
    <property type="match status" value="1"/>
</dbReference>
<dbReference type="EC" id="1.3.1.2" evidence="7"/>